<proteinExistence type="predicted"/>
<protein>
    <submittedName>
        <fullName evidence="2">Uncharacterized protein</fullName>
    </submittedName>
</protein>
<sequence length="62" mass="6911">MRETTLAESVSFLAFKYGCIERETSTAIRMGILHVKCTSGQETIKKIFLKGQADILQSSVED</sequence>
<reference evidence="2" key="1">
    <citation type="submission" date="2022-11" db="UniProtKB">
        <authorList>
            <consortium name="WormBaseParasite"/>
        </authorList>
    </citation>
    <scope>IDENTIFICATION</scope>
</reference>
<evidence type="ECO:0000313" key="2">
    <source>
        <dbReference type="WBParaSite" id="nRc.2.0.1.t18607-RA"/>
    </source>
</evidence>
<dbReference type="WBParaSite" id="nRc.2.0.1.t18607-RA">
    <property type="protein sequence ID" value="nRc.2.0.1.t18607-RA"/>
    <property type="gene ID" value="nRc.2.0.1.g18607"/>
</dbReference>
<accession>A0A915IXY1</accession>
<dbReference type="AlphaFoldDB" id="A0A915IXY1"/>
<evidence type="ECO:0000313" key="1">
    <source>
        <dbReference type="Proteomes" id="UP000887565"/>
    </source>
</evidence>
<dbReference type="Proteomes" id="UP000887565">
    <property type="component" value="Unplaced"/>
</dbReference>
<keyword evidence="1" id="KW-1185">Reference proteome</keyword>
<organism evidence="1 2">
    <name type="scientific">Romanomermis culicivorax</name>
    <name type="common">Nematode worm</name>
    <dbReference type="NCBI Taxonomy" id="13658"/>
    <lineage>
        <taxon>Eukaryota</taxon>
        <taxon>Metazoa</taxon>
        <taxon>Ecdysozoa</taxon>
        <taxon>Nematoda</taxon>
        <taxon>Enoplea</taxon>
        <taxon>Dorylaimia</taxon>
        <taxon>Mermithida</taxon>
        <taxon>Mermithoidea</taxon>
        <taxon>Mermithidae</taxon>
        <taxon>Romanomermis</taxon>
    </lineage>
</organism>
<name>A0A915IXY1_ROMCU</name>